<reference evidence="4" key="1">
    <citation type="submission" date="2021-03" db="EMBL/GenBank/DDBJ databases">
        <title>Revisited historic fungal species revealed as producer of novel bioactive compounds through whole genome sequencing and comparative genomics.</title>
        <authorList>
            <person name="Vignolle G.A."/>
            <person name="Hochenegger N."/>
            <person name="Mach R.L."/>
            <person name="Mach-Aigner A.R."/>
            <person name="Javad Rahimi M."/>
            <person name="Salim K.A."/>
            <person name="Chan C.M."/>
            <person name="Lim L.B.L."/>
            <person name="Cai F."/>
            <person name="Druzhinina I.S."/>
            <person name="U'Ren J.M."/>
            <person name="Derntl C."/>
        </authorList>
    </citation>
    <scope>NUCLEOTIDE SEQUENCE</scope>
    <source>
        <strain evidence="4">TUCIM 5799</strain>
    </source>
</reference>
<dbReference type="EMBL" id="JAFIMR010000036">
    <property type="protein sequence ID" value="KAI1858665.1"/>
    <property type="molecule type" value="Genomic_DNA"/>
</dbReference>
<dbReference type="SMART" id="SM00853">
    <property type="entry name" value="MutL_C"/>
    <property type="match status" value="1"/>
</dbReference>
<feature type="domain" description="MutL C-terminal dimerisation" evidence="3">
    <location>
        <begin position="700"/>
        <end position="909"/>
    </location>
</feature>
<dbReference type="InterPro" id="IPR037198">
    <property type="entry name" value="MutL_C_sf"/>
</dbReference>
<dbReference type="SUPFAM" id="SSF118116">
    <property type="entry name" value="DNA mismatch repair protein MutL"/>
    <property type="match status" value="1"/>
</dbReference>
<dbReference type="PANTHER" id="PTHR10073:SF47">
    <property type="entry name" value="DNA MISMATCH REPAIR PROTEIN MLH3"/>
    <property type="match status" value="1"/>
</dbReference>
<dbReference type="Gene3D" id="3.30.1540.20">
    <property type="entry name" value="MutL, C-terminal domain, dimerisation subdomain"/>
    <property type="match status" value="2"/>
</dbReference>
<organism evidence="4 5">
    <name type="scientific">Neoarthrinium moseri</name>
    <dbReference type="NCBI Taxonomy" id="1658444"/>
    <lineage>
        <taxon>Eukaryota</taxon>
        <taxon>Fungi</taxon>
        <taxon>Dikarya</taxon>
        <taxon>Ascomycota</taxon>
        <taxon>Pezizomycotina</taxon>
        <taxon>Sordariomycetes</taxon>
        <taxon>Xylariomycetidae</taxon>
        <taxon>Amphisphaeriales</taxon>
        <taxon>Apiosporaceae</taxon>
        <taxon>Neoarthrinium</taxon>
    </lineage>
</organism>
<dbReference type="PANTHER" id="PTHR10073">
    <property type="entry name" value="DNA MISMATCH REPAIR PROTEIN MLH, PMS, MUTL"/>
    <property type="match status" value="1"/>
</dbReference>
<evidence type="ECO:0000313" key="4">
    <source>
        <dbReference type="EMBL" id="KAI1858665.1"/>
    </source>
</evidence>
<dbReference type="GO" id="GO:0006298">
    <property type="term" value="P:mismatch repair"/>
    <property type="evidence" value="ECO:0007669"/>
    <property type="project" value="InterPro"/>
</dbReference>
<comment type="caution">
    <text evidence="4">The sequence shown here is derived from an EMBL/GenBank/DDBJ whole genome shotgun (WGS) entry which is preliminary data.</text>
</comment>
<dbReference type="Pfam" id="PF13589">
    <property type="entry name" value="HATPase_c_3"/>
    <property type="match status" value="1"/>
</dbReference>
<feature type="region of interest" description="Disordered" evidence="2">
    <location>
        <begin position="853"/>
        <end position="873"/>
    </location>
</feature>
<dbReference type="GO" id="GO:0140664">
    <property type="term" value="F:ATP-dependent DNA damage sensor activity"/>
    <property type="evidence" value="ECO:0007669"/>
    <property type="project" value="InterPro"/>
</dbReference>
<dbReference type="Gene3D" id="3.30.565.10">
    <property type="entry name" value="Histidine kinase-like ATPase, C-terminal domain"/>
    <property type="match status" value="1"/>
</dbReference>
<dbReference type="GO" id="GO:0005524">
    <property type="term" value="F:ATP binding"/>
    <property type="evidence" value="ECO:0007669"/>
    <property type="project" value="InterPro"/>
</dbReference>
<protein>
    <recommendedName>
        <fullName evidence="3">MutL C-terminal dimerisation domain-containing protein</fullName>
    </recommendedName>
</protein>
<evidence type="ECO:0000259" key="3">
    <source>
        <dbReference type="SMART" id="SM00853"/>
    </source>
</evidence>
<dbReference type="InterPro" id="IPR036890">
    <property type="entry name" value="HATPase_C_sf"/>
</dbReference>
<proteinExistence type="inferred from homology"/>
<dbReference type="InterPro" id="IPR042120">
    <property type="entry name" value="MutL_C_dimsub"/>
</dbReference>
<dbReference type="GO" id="GO:0016887">
    <property type="term" value="F:ATP hydrolysis activity"/>
    <property type="evidence" value="ECO:0007669"/>
    <property type="project" value="InterPro"/>
</dbReference>
<evidence type="ECO:0000256" key="2">
    <source>
        <dbReference type="SAM" id="MobiDB-lite"/>
    </source>
</evidence>
<dbReference type="AlphaFoldDB" id="A0A9P9WDN0"/>
<keyword evidence="5" id="KW-1185">Reference proteome</keyword>
<dbReference type="InterPro" id="IPR014790">
    <property type="entry name" value="MutL_C"/>
</dbReference>
<evidence type="ECO:0000256" key="1">
    <source>
        <dbReference type="ARBA" id="ARBA00006082"/>
    </source>
</evidence>
<feature type="region of interest" description="Disordered" evidence="2">
    <location>
        <begin position="507"/>
        <end position="526"/>
    </location>
</feature>
<feature type="compositionally biased region" description="Polar residues" evidence="2">
    <location>
        <begin position="507"/>
        <end position="517"/>
    </location>
</feature>
<name>A0A9P9WDN0_9PEZI</name>
<feature type="compositionally biased region" description="Polar residues" evidence="2">
    <location>
        <begin position="461"/>
        <end position="478"/>
    </location>
</feature>
<evidence type="ECO:0000313" key="5">
    <source>
        <dbReference type="Proteomes" id="UP000829685"/>
    </source>
</evidence>
<sequence>MSIQPLPEDVIAQIKSSTTITSLNAVICGLVKNSLDAGATKLTVSVDYTKGNCSVEDNGSGILPAEFTPAGGLGKIYHTSRFPPLPGIHGHSGTFLASVAALSLLSLNSHHEGHRSHNSLQIHNSTVLARHTPSPPEQRLLTFSHGTRATVRDLFGSMPVRVKQRAAASDKTAHNRDWEQLKISFAALLLPWHGSVNVSMRDAQSQQSAIIRIHADALDGVAERLRRPTLTRRVSSVLYQAGLSGETSIDSWVTLKASTGQISIGGTVCLIPIATRRVQFISIGIQPLFNEYGSNVLYEEINRLFANSSFGLEQIPDLDDEEIGRRAQDRRYKSDGYTERELKTRKCVDRWPMFHVQIDFGHHERGRAGHDLEDILDERRGNLQVILDVLKAMFYEFLKKHHFRPMYYRPRKRDLTEQSGFFRDTGSGISSGYSTPTLPSRPASRSSSVPKQGTRPLGRDLSTTGMRLPSSEQQSRTESPFDGWTRIKSGRWLPTTAKTLETNLQAMSSREMSTESLVPNDRDEPSEPSLFNTGGDLVRPPFSDVEVSGSQDIQQQSDLRPEMGFRGGRPTVNDEIVWINPVSKQQSLVDARTGFITNMGADGTPSEARVHRLTSNKRLRTQPQESTHHANDWLKELLSTWKNPVFERAEPEIPVAFDEAKLTMSFSKSRSQKHSCHNTEEPSFSVEGRVSRESLREAEVIAQVDRKFILARIPLRTKAAKRQHPQTVPTLLVIIDQHAADERCRVEALMSEYFSVSEDETIQAQTEVIEKVLQYEISAQERLLFDRYSLDLRHWGIGYQLSPLPNPTQPSRTRLPSFLKVVSLPPSILERCQTEPRLLIDLLRKEIWKLDENGRTGNRHPRSTRNTPSLSDDKDKLHWMSRFHGCPQGVLDMINSRACRSAIMFNDPLSLEDCTDMLTKLAGCAFPFQCAHGRPSMIPLVDLGDDRINQVKDSSGPGFGRRFREWRMNM</sequence>
<dbReference type="GO" id="GO:0032300">
    <property type="term" value="C:mismatch repair complex"/>
    <property type="evidence" value="ECO:0007669"/>
    <property type="project" value="InterPro"/>
</dbReference>
<feature type="compositionally biased region" description="Low complexity" evidence="2">
    <location>
        <begin position="434"/>
        <end position="450"/>
    </location>
</feature>
<accession>A0A9P9WDN0</accession>
<dbReference type="Proteomes" id="UP000829685">
    <property type="component" value="Unassembled WGS sequence"/>
</dbReference>
<gene>
    <name evidence="4" type="ORF">JX265_010758</name>
</gene>
<comment type="similarity">
    <text evidence="1">Belongs to the DNA mismatch repair MutL/HexB family.</text>
</comment>
<dbReference type="SUPFAM" id="SSF55874">
    <property type="entry name" value="ATPase domain of HSP90 chaperone/DNA topoisomerase II/histidine kinase"/>
    <property type="match status" value="1"/>
</dbReference>
<dbReference type="InterPro" id="IPR038973">
    <property type="entry name" value="MutL/Mlh/Pms-like"/>
</dbReference>
<feature type="region of interest" description="Disordered" evidence="2">
    <location>
        <begin position="418"/>
        <end position="485"/>
    </location>
</feature>